<proteinExistence type="predicted"/>
<dbReference type="RefSeq" id="WP_225235572.1">
    <property type="nucleotide sequence ID" value="NZ_JBAPLV010000012.1"/>
</dbReference>
<evidence type="ECO:0000256" key="1">
    <source>
        <dbReference type="SAM" id="Phobius"/>
    </source>
</evidence>
<keyword evidence="1" id="KW-0812">Transmembrane</keyword>
<sequence length="64" mass="6436">MSADRRHRGRGRAAVLGAIVGVVVIIFAVMLGVSQCAPNDPDSGDEPGHGTAVEQVVGVVQGVG</sequence>
<dbReference type="EMBL" id="JBAPLV010000012">
    <property type="protein sequence ID" value="MEI4279205.1"/>
    <property type="molecule type" value="Genomic_DNA"/>
</dbReference>
<keyword evidence="1" id="KW-1133">Transmembrane helix</keyword>
<name>A0ABU8E6M8_9ACTN</name>
<evidence type="ECO:0000313" key="3">
    <source>
        <dbReference type="Proteomes" id="UP001373496"/>
    </source>
</evidence>
<organism evidence="2 3">
    <name type="scientific">Klenkia terrae</name>
    <dbReference type="NCBI Taxonomy" id="1052259"/>
    <lineage>
        <taxon>Bacteria</taxon>
        <taxon>Bacillati</taxon>
        <taxon>Actinomycetota</taxon>
        <taxon>Actinomycetes</taxon>
        <taxon>Geodermatophilales</taxon>
        <taxon>Geodermatophilaceae</taxon>
        <taxon>Klenkia</taxon>
    </lineage>
</organism>
<keyword evidence="1" id="KW-0472">Membrane</keyword>
<gene>
    <name evidence="2" type="ORF">UXQ13_12085</name>
</gene>
<evidence type="ECO:0000313" key="2">
    <source>
        <dbReference type="EMBL" id="MEI4279205.1"/>
    </source>
</evidence>
<reference evidence="2 3" key="1">
    <citation type="submission" date="2024-03" db="EMBL/GenBank/DDBJ databases">
        <title>Draft genome sequence of Klenkia terrae.</title>
        <authorList>
            <person name="Duangmal K."/>
            <person name="Chantavorakit T."/>
        </authorList>
    </citation>
    <scope>NUCLEOTIDE SEQUENCE [LARGE SCALE GENOMIC DNA]</scope>
    <source>
        <strain evidence="2 3">JCM 17786</strain>
    </source>
</reference>
<feature type="transmembrane region" description="Helical" evidence="1">
    <location>
        <begin position="12"/>
        <end position="33"/>
    </location>
</feature>
<accession>A0ABU8E6M8</accession>
<dbReference type="Proteomes" id="UP001373496">
    <property type="component" value="Unassembled WGS sequence"/>
</dbReference>
<protein>
    <submittedName>
        <fullName evidence="2">Uncharacterized protein</fullName>
    </submittedName>
</protein>
<comment type="caution">
    <text evidence="2">The sequence shown here is derived from an EMBL/GenBank/DDBJ whole genome shotgun (WGS) entry which is preliminary data.</text>
</comment>
<keyword evidence="3" id="KW-1185">Reference proteome</keyword>